<protein>
    <submittedName>
        <fullName evidence="1">Uncharacterized protein</fullName>
    </submittedName>
</protein>
<proteinExistence type="predicted"/>
<dbReference type="EMBL" id="BMMU01000040">
    <property type="protein sequence ID" value="GGJ65378.1"/>
    <property type="molecule type" value="Genomic_DNA"/>
</dbReference>
<reference evidence="1" key="1">
    <citation type="journal article" date="2014" name="Int. J. Syst. Evol. Microbiol.">
        <title>Complete genome sequence of Corynebacterium casei LMG S-19264T (=DSM 44701T), isolated from a smear-ripened cheese.</title>
        <authorList>
            <consortium name="US DOE Joint Genome Institute (JGI-PGF)"/>
            <person name="Walter F."/>
            <person name="Albersmeier A."/>
            <person name="Kalinowski J."/>
            <person name="Ruckert C."/>
        </authorList>
    </citation>
    <scope>NUCLEOTIDE SEQUENCE</scope>
    <source>
        <strain evidence="1">CGMCC 4.7272</strain>
    </source>
</reference>
<evidence type="ECO:0000313" key="2">
    <source>
        <dbReference type="Proteomes" id="UP000625682"/>
    </source>
</evidence>
<dbReference type="Proteomes" id="UP000625682">
    <property type="component" value="Unassembled WGS sequence"/>
</dbReference>
<organism evidence="1 2">
    <name type="scientific">Streptomyces lacrimifluminis</name>
    <dbReference type="NCBI Taxonomy" id="1500077"/>
    <lineage>
        <taxon>Bacteria</taxon>
        <taxon>Bacillati</taxon>
        <taxon>Actinomycetota</taxon>
        <taxon>Actinomycetes</taxon>
        <taxon>Kitasatosporales</taxon>
        <taxon>Streptomycetaceae</taxon>
        <taxon>Streptomyces</taxon>
    </lineage>
</organism>
<name>A0A917P7E2_9ACTN</name>
<sequence length="57" mass="5353">MATITAARSTVEAPFLVRGGGAGALGAPDKVTGCGSLIRPHAFGPGTSSPSGASLGA</sequence>
<evidence type="ECO:0000313" key="1">
    <source>
        <dbReference type="EMBL" id="GGJ65378.1"/>
    </source>
</evidence>
<dbReference type="AlphaFoldDB" id="A0A917P7E2"/>
<keyword evidence="2" id="KW-1185">Reference proteome</keyword>
<reference evidence="1" key="2">
    <citation type="submission" date="2020-09" db="EMBL/GenBank/DDBJ databases">
        <authorList>
            <person name="Sun Q."/>
            <person name="Zhou Y."/>
        </authorList>
    </citation>
    <scope>NUCLEOTIDE SEQUENCE</scope>
    <source>
        <strain evidence="1">CGMCC 4.7272</strain>
    </source>
</reference>
<accession>A0A917P7E2</accession>
<gene>
    <name evidence="1" type="ORF">GCM10012282_73150</name>
</gene>
<comment type="caution">
    <text evidence="1">The sequence shown here is derived from an EMBL/GenBank/DDBJ whole genome shotgun (WGS) entry which is preliminary data.</text>
</comment>